<dbReference type="Gene3D" id="3.40.50.2300">
    <property type="match status" value="2"/>
</dbReference>
<dbReference type="Gene3D" id="1.10.287.70">
    <property type="match status" value="1"/>
</dbReference>
<dbReference type="SUPFAM" id="SSF53822">
    <property type="entry name" value="Periplasmic binding protein-like I"/>
    <property type="match status" value="1"/>
</dbReference>
<evidence type="ECO:0000313" key="19">
    <source>
        <dbReference type="Proteomes" id="UP000271098"/>
    </source>
</evidence>
<protein>
    <submittedName>
        <fullName evidence="20">Glutamate receptor</fullName>
    </submittedName>
</protein>
<keyword evidence="8 15" id="KW-0472">Membrane</keyword>
<evidence type="ECO:0000256" key="15">
    <source>
        <dbReference type="SAM" id="Phobius"/>
    </source>
</evidence>
<evidence type="ECO:0000256" key="4">
    <source>
        <dbReference type="ARBA" id="ARBA00022692"/>
    </source>
</evidence>
<dbReference type="Pfam" id="PF01094">
    <property type="entry name" value="ANF_receptor"/>
    <property type="match status" value="1"/>
</dbReference>
<evidence type="ECO:0000256" key="12">
    <source>
        <dbReference type="ARBA" id="ARBA00023286"/>
    </source>
</evidence>
<feature type="transmembrane region" description="Helical" evidence="15">
    <location>
        <begin position="481"/>
        <end position="503"/>
    </location>
</feature>
<reference evidence="18 19" key="2">
    <citation type="submission" date="2018-11" db="EMBL/GenBank/DDBJ databases">
        <authorList>
            <consortium name="Pathogen Informatics"/>
        </authorList>
    </citation>
    <scope>NUCLEOTIDE SEQUENCE [LARGE SCALE GENOMIC DNA]</scope>
</reference>
<dbReference type="InterPro" id="IPR028082">
    <property type="entry name" value="Peripla_BP_I"/>
</dbReference>
<evidence type="ECO:0000256" key="5">
    <source>
        <dbReference type="ARBA" id="ARBA00022989"/>
    </source>
</evidence>
<keyword evidence="9" id="KW-0675">Receptor</keyword>
<dbReference type="AlphaFoldDB" id="A0A183DY08"/>
<evidence type="ECO:0000313" key="18">
    <source>
        <dbReference type="EMBL" id="VDN22617.1"/>
    </source>
</evidence>
<dbReference type="GO" id="GO:0015276">
    <property type="term" value="F:ligand-gated monoatomic ion channel activity"/>
    <property type="evidence" value="ECO:0007669"/>
    <property type="project" value="InterPro"/>
</dbReference>
<keyword evidence="13" id="KW-0407">Ion channel</keyword>
<evidence type="ECO:0000256" key="3">
    <source>
        <dbReference type="ARBA" id="ARBA00022448"/>
    </source>
</evidence>
<dbReference type="InterPro" id="IPR019594">
    <property type="entry name" value="Glu/Gly-bd"/>
</dbReference>
<dbReference type="FunFam" id="3.40.190.10:FF:000024">
    <property type="entry name" value="Glutamate receptor, ionotropic, delta 1"/>
    <property type="match status" value="1"/>
</dbReference>
<dbReference type="Gene3D" id="3.40.190.10">
    <property type="entry name" value="Periplasmic binding protein-like II"/>
    <property type="match status" value="1"/>
</dbReference>
<organism evidence="20">
    <name type="scientific">Gongylonema pulchrum</name>
    <dbReference type="NCBI Taxonomy" id="637853"/>
    <lineage>
        <taxon>Eukaryota</taxon>
        <taxon>Metazoa</taxon>
        <taxon>Ecdysozoa</taxon>
        <taxon>Nematoda</taxon>
        <taxon>Chromadorea</taxon>
        <taxon>Rhabditida</taxon>
        <taxon>Spirurina</taxon>
        <taxon>Spiruromorpha</taxon>
        <taxon>Spiruroidea</taxon>
        <taxon>Gongylonematidae</taxon>
        <taxon>Gongylonema</taxon>
    </lineage>
</organism>
<comment type="similarity">
    <text evidence="2">Belongs to the glutamate-gated ion channel (TC 1.A.10.1) family.</text>
</comment>
<dbReference type="InterPro" id="IPR015683">
    <property type="entry name" value="Ionotropic_Glu_rcpt"/>
</dbReference>
<evidence type="ECO:0000313" key="20">
    <source>
        <dbReference type="WBParaSite" id="GPUH_0001361401-mRNA-1"/>
    </source>
</evidence>
<evidence type="ECO:0000256" key="11">
    <source>
        <dbReference type="ARBA" id="ARBA00023257"/>
    </source>
</evidence>
<dbReference type="OrthoDB" id="5839068at2759"/>
<evidence type="ECO:0000256" key="8">
    <source>
        <dbReference type="ARBA" id="ARBA00023136"/>
    </source>
</evidence>
<evidence type="ECO:0000256" key="2">
    <source>
        <dbReference type="ARBA" id="ARBA00008685"/>
    </source>
</evidence>
<dbReference type="EMBL" id="UYRT01080371">
    <property type="protein sequence ID" value="VDN22617.1"/>
    <property type="molecule type" value="Genomic_DNA"/>
</dbReference>
<evidence type="ECO:0000256" key="10">
    <source>
        <dbReference type="ARBA" id="ARBA00023180"/>
    </source>
</evidence>
<gene>
    <name evidence="18" type="ORF">GPUH_LOCUS13599</name>
</gene>
<keyword evidence="19" id="KW-1185">Reference proteome</keyword>
<keyword evidence="5 15" id="KW-1133">Transmembrane helix</keyword>
<dbReference type="GO" id="GO:0045211">
    <property type="term" value="C:postsynaptic membrane"/>
    <property type="evidence" value="ECO:0007669"/>
    <property type="project" value="UniProtKB-SubCell"/>
</dbReference>
<evidence type="ECO:0000256" key="14">
    <source>
        <dbReference type="ARBA" id="ARBA00034100"/>
    </source>
</evidence>
<dbReference type="SMART" id="SM00079">
    <property type="entry name" value="PBPe"/>
    <property type="match status" value="1"/>
</dbReference>
<accession>A0A183DY08</accession>
<dbReference type="Pfam" id="PF10613">
    <property type="entry name" value="Lig_chan-Glu_bd"/>
    <property type="match status" value="1"/>
</dbReference>
<proteinExistence type="inferred from homology"/>
<keyword evidence="6" id="KW-0770">Synapse</keyword>
<feature type="domain" description="Ionotropic glutamate receptor C-terminal" evidence="16">
    <location>
        <begin position="352"/>
        <end position="526"/>
    </location>
</feature>
<feature type="domain" description="Ionotropic glutamate receptor L-glutamate and glycine-binding" evidence="17">
    <location>
        <begin position="360"/>
        <end position="425"/>
    </location>
</feature>
<keyword evidence="7" id="KW-0406">Ion transport</keyword>
<dbReference type="InterPro" id="IPR001828">
    <property type="entry name" value="ANF_lig-bd_rcpt"/>
</dbReference>
<dbReference type="InterPro" id="IPR001320">
    <property type="entry name" value="Iontro_rcpt_C"/>
</dbReference>
<keyword evidence="12" id="KW-1071">Ligand-gated ion channel</keyword>
<keyword evidence="3" id="KW-0813">Transport</keyword>
<dbReference type="Proteomes" id="UP000271098">
    <property type="component" value="Unassembled WGS sequence"/>
</dbReference>
<reference evidence="20" key="1">
    <citation type="submission" date="2016-06" db="UniProtKB">
        <authorList>
            <consortium name="WormBaseParasite"/>
        </authorList>
    </citation>
    <scope>IDENTIFICATION</scope>
</reference>
<keyword evidence="10" id="KW-0325">Glycoprotein</keyword>
<comment type="subcellular location">
    <subcellularLocation>
        <location evidence="1">Membrane</location>
        <topology evidence="1">Multi-pass membrane protein</topology>
    </subcellularLocation>
    <subcellularLocation>
        <location evidence="14">Postsynaptic cell membrane</location>
    </subcellularLocation>
</comment>
<evidence type="ECO:0000256" key="9">
    <source>
        <dbReference type="ARBA" id="ARBA00023170"/>
    </source>
</evidence>
<evidence type="ECO:0000259" key="17">
    <source>
        <dbReference type="SMART" id="SM00918"/>
    </source>
</evidence>
<keyword evidence="4 15" id="KW-0812">Transmembrane</keyword>
<evidence type="ECO:0000256" key="7">
    <source>
        <dbReference type="ARBA" id="ARBA00023065"/>
    </source>
</evidence>
<dbReference type="WBParaSite" id="GPUH_0001361401-mRNA-1">
    <property type="protein sequence ID" value="GPUH_0001361401-mRNA-1"/>
    <property type="gene ID" value="GPUH_0001361401"/>
</dbReference>
<evidence type="ECO:0000256" key="1">
    <source>
        <dbReference type="ARBA" id="ARBA00004141"/>
    </source>
</evidence>
<evidence type="ECO:0000256" key="6">
    <source>
        <dbReference type="ARBA" id="ARBA00023018"/>
    </source>
</evidence>
<evidence type="ECO:0000259" key="16">
    <source>
        <dbReference type="SMART" id="SM00079"/>
    </source>
</evidence>
<name>A0A183DY08_9BILA</name>
<dbReference type="SMART" id="SM00918">
    <property type="entry name" value="Lig_chan-Glu_bd"/>
    <property type="match status" value="1"/>
</dbReference>
<sequence length="526" mass="59308">MPEKTIYVPQTICEQLKERAIAVFGPGNFPGDIIAASYAANLTVPHFYLEPRKQIFDYVIERSVDLFPGPRVISDILVPIVIHYKWRSLVLLYQKASDLTNLQHFIAMSYFPQPYQVIARQLPKSAAEYGALLDDIKNNLDQLNIVLHTELATLRPIISHFEHVQLSWNLSCLWSFCQDALTVDLLEGELSNCNVTALSLVRAHSPDTLLLLSSLRRENLSLSNSSLDLQTAVRSDSLMLLKRALRGLELELRNDAATCESRSQFGNRLINRLTRKTFNGSTGPIALNSNGKRVNYSVVVLHRNKKGFEKLGEWHSATEELALLKPSEKESPNDDTLENRTLRIAVYVLLNICLSLQEQPFVMLKENLNDSVDENDRYTGYCIELLEKIAELQKFKYILHEVKDKTYGSKMSNGKWNGLVGELMSGEADIAVTSLTISYSRSEVIDFTVPYMHLGISILYKKPAASEPNFFAFLAPLSSDVWYSTLAAYLLTSLSLWLLGLITPYERVGLVGKDAIIVPKQFNLSN</sequence>
<keyword evidence="11" id="KW-0628">Postsynaptic cell membrane</keyword>
<evidence type="ECO:0000256" key="13">
    <source>
        <dbReference type="ARBA" id="ARBA00023303"/>
    </source>
</evidence>
<dbReference type="SUPFAM" id="SSF53850">
    <property type="entry name" value="Periplasmic binding protein-like II"/>
    <property type="match status" value="1"/>
</dbReference>
<dbReference type="PANTHER" id="PTHR18966">
    <property type="entry name" value="IONOTROPIC GLUTAMATE RECEPTOR"/>
    <property type="match status" value="1"/>
</dbReference>